<organism evidence="2">
    <name type="scientific">Proteinivorax tanatarense</name>
    <dbReference type="NCBI Taxonomy" id="1260629"/>
    <lineage>
        <taxon>Bacteria</taxon>
        <taxon>Bacillati</taxon>
        <taxon>Bacillota</taxon>
        <taxon>Clostridia</taxon>
        <taxon>Eubacteriales</taxon>
        <taxon>Proteinivoracaceae</taxon>
        <taxon>Proteinivorax</taxon>
    </lineage>
</organism>
<proteinExistence type="predicted"/>
<evidence type="ECO:0000259" key="1">
    <source>
        <dbReference type="Pfam" id="PF12647"/>
    </source>
</evidence>
<dbReference type="RefSeq" id="WP_350343461.1">
    <property type="nucleotide sequence ID" value="NZ_CP158367.1"/>
</dbReference>
<dbReference type="InterPro" id="IPR024439">
    <property type="entry name" value="RNHCP"/>
</dbReference>
<reference evidence="2" key="1">
    <citation type="journal article" date="2013" name="Extremophiles">
        <title>Proteinivorax tanatarense gen. nov., sp. nov., an anaerobic, haloalkaliphilic, proteolytic bacterium isolated from a decaying algal bloom, and proposal of Proteinivoraceae fam. nov.</title>
        <authorList>
            <person name="Kevbrin V."/>
            <person name="Boltyanskaya Y."/>
            <person name="Zhilina T."/>
            <person name="Kolganova T."/>
            <person name="Lavrentjeva E."/>
            <person name="Kuznetsov B."/>
        </authorList>
    </citation>
    <scope>NUCLEOTIDE SEQUENCE</scope>
    <source>
        <strain evidence="2">Z-910T</strain>
    </source>
</reference>
<reference evidence="2" key="2">
    <citation type="submission" date="2024-06" db="EMBL/GenBank/DDBJ databases">
        <authorList>
            <person name="Petrova K.O."/>
            <person name="Toshchakov S.V."/>
            <person name="Boltjanskaja Y.V."/>
            <person name="Kevbrin V."/>
        </authorList>
    </citation>
    <scope>NUCLEOTIDE SEQUENCE</scope>
    <source>
        <strain evidence="2">Z-910T</strain>
    </source>
</reference>
<name>A0AAU7VLI0_9FIRM</name>
<dbReference type="EMBL" id="CP158367">
    <property type="protein sequence ID" value="XBX74712.1"/>
    <property type="molecule type" value="Genomic_DNA"/>
</dbReference>
<protein>
    <submittedName>
        <fullName evidence="2">RNHCP domain-containing protein</fullName>
    </submittedName>
</protein>
<dbReference type="AlphaFoldDB" id="A0AAU7VLI0"/>
<sequence>MSKHKENTGFICQKCNKQVLPLTNGSFRNHCPFCLYSKHLDKEPGDRQSQCNFMMKPIDVIYNTKKGYQIIHKCISCGKEQKNKIAEDTVQPDCLAYIALLQAN</sequence>
<feature type="domain" description="RNHCP" evidence="1">
    <location>
        <begin position="8"/>
        <end position="90"/>
    </location>
</feature>
<accession>A0AAU7VLI0</accession>
<gene>
    <name evidence="2" type="ORF">PRVXT_002770</name>
</gene>
<dbReference type="Pfam" id="PF12647">
    <property type="entry name" value="RNHCP"/>
    <property type="match status" value="1"/>
</dbReference>
<evidence type="ECO:0000313" key="2">
    <source>
        <dbReference type="EMBL" id="XBX74712.1"/>
    </source>
</evidence>